<dbReference type="EMBL" id="JACHJR010000001">
    <property type="protein sequence ID" value="MBB4947876.1"/>
    <property type="molecule type" value="Genomic_DNA"/>
</dbReference>
<comment type="caution">
    <text evidence="1">The sequence shown here is derived from an EMBL/GenBank/DDBJ whole genome shotgun (WGS) entry which is preliminary data.</text>
</comment>
<accession>A0A7W7SEG8</accession>
<gene>
    <name evidence="1" type="ORF">F4556_003411</name>
</gene>
<dbReference type="Proteomes" id="UP000573327">
    <property type="component" value="Unassembled WGS sequence"/>
</dbReference>
<evidence type="ECO:0000313" key="1">
    <source>
        <dbReference type="EMBL" id="MBB4947876.1"/>
    </source>
</evidence>
<dbReference type="RefSeq" id="WP_184916509.1">
    <property type="nucleotide sequence ID" value="NZ_JACHJR010000001.1"/>
</dbReference>
<organism evidence="1 2">
    <name type="scientific">Kitasatospora gansuensis</name>
    <dbReference type="NCBI Taxonomy" id="258050"/>
    <lineage>
        <taxon>Bacteria</taxon>
        <taxon>Bacillati</taxon>
        <taxon>Actinomycetota</taxon>
        <taxon>Actinomycetes</taxon>
        <taxon>Kitasatosporales</taxon>
        <taxon>Streptomycetaceae</taxon>
        <taxon>Kitasatospora</taxon>
    </lineage>
</organism>
<proteinExistence type="predicted"/>
<keyword evidence="2" id="KW-1185">Reference proteome</keyword>
<evidence type="ECO:0000313" key="2">
    <source>
        <dbReference type="Proteomes" id="UP000573327"/>
    </source>
</evidence>
<sequence>MTARTDVDESLRRVRLAAELNATAARRQQEKLDVLREWDRAVLTALTAAHPALTIHPSALAGWSE</sequence>
<name>A0A7W7SEG8_9ACTN</name>
<reference evidence="1 2" key="1">
    <citation type="submission" date="2020-08" db="EMBL/GenBank/DDBJ databases">
        <title>Sequencing the genomes of 1000 actinobacteria strains.</title>
        <authorList>
            <person name="Klenk H.-P."/>
        </authorList>
    </citation>
    <scope>NUCLEOTIDE SEQUENCE [LARGE SCALE GENOMIC DNA]</scope>
    <source>
        <strain evidence="1 2">DSM 44786</strain>
    </source>
</reference>
<dbReference type="AlphaFoldDB" id="A0A7W7SEG8"/>
<protein>
    <submittedName>
        <fullName evidence="1">Uncharacterized protein</fullName>
    </submittedName>
</protein>